<dbReference type="InterPro" id="IPR002466">
    <property type="entry name" value="A_deamin"/>
</dbReference>
<evidence type="ECO:0000259" key="2">
    <source>
        <dbReference type="PROSITE" id="PS50141"/>
    </source>
</evidence>
<dbReference type="PANTHER" id="PTHR47803:SF1">
    <property type="entry name" value="TRNA-SPECIFIC ADENOSINE DEAMINASE 1"/>
    <property type="match status" value="1"/>
</dbReference>
<proteinExistence type="predicted"/>
<dbReference type="VEuPathDB" id="FungiDB:MAPG_02353"/>
<name>A0A0H2U152_MAGP6</name>
<dbReference type="GO" id="GO:0043829">
    <property type="term" value="F:tRNA-specific adenosine-37 deaminase activity"/>
    <property type="evidence" value="ECO:0007669"/>
    <property type="project" value="TreeGrafter"/>
</dbReference>
<feature type="compositionally biased region" description="Polar residues" evidence="1">
    <location>
        <begin position="176"/>
        <end position="187"/>
    </location>
</feature>
<dbReference type="Pfam" id="PF02137">
    <property type="entry name" value="A_deamin"/>
    <property type="match status" value="1"/>
</dbReference>
<evidence type="ECO:0000256" key="1">
    <source>
        <dbReference type="SAM" id="MobiDB-lite"/>
    </source>
</evidence>
<feature type="region of interest" description="Disordered" evidence="1">
    <location>
        <begin position="166"/>
        <end position="187"/>
    </location>
</feature>
<protein>
    <recommendedName>
        <fullName evidence="2">A to I editase domain-containing protein</fullName>
    </recommendedName>
</protein>
<organism evidence="3">
    <name type="scientific">Magnaporthiopsis poae (strain ATCC 64411 / 73-15)</name>
    <name type="common">Kentucky bluegrass fungus</name>
    <name type="synonym">Magnaporthe poae</name>
    <dbReference type="NCBI Taxonomy" id="644358"/>
    <lineage>
        <taxon>Eukaryota</taxon>
        <taxon>Fungi</taxon>
        <taxon>Dikarya</taxon>
        <taxon>Ascomycota</taxon>
        <taxon>Pezizomycotina</taxon>
        <taxon>Sordariomycetes</taxon>
        <taxon>Sordariomycetidae</taxon>
        <taxon>Magnaporthales</taxon>
        <taxon>Magnaporthaceae</taxon>
        <taxon>Magnaporthiopsis</taxon>
    </lineage>
</organism>
<sequence>MTASEADAIAAAVLGEFDKLPSKRKPPIRGNGIHEWVPLSGIVARGGNTASYTCISLATGMKCLPASKVPHANGLILHDWHAEILAIRAFNHFVLEECRNLAMGRLNASEYLRVRSAEEIAQTSSDGWWSGQPFAWREDVSLHMYCSEAPCGDASMELIMAAQEDSTPWEVPLDHGTSSSSPAEGGS</sequence>
<dbReference type="PROSITE" id="PS50141">
    <property type="entry name" value="A_DEAMIN_EDITASE"/>
    <property type="match status" value="1"/>
</dbReference>
<dbReference type="AlphaFoldDB" id="A0A0H2U152"/>
<dbReference type="GO" id="GO:0003723">
    <property type="term" value="F:RNA binding"/>
    <property type="evidence" value="ECO:0007669"/>
    <property type="project" value="InterPro"/>
</dbReference>
<feature type="non-terminal residue" evidence="3">
    <location>
        <position position="187"/>
    </location>
</feature>
<feature type="domain" description="A to I editase" evidence="2">
    <location>
        <begin position="56"/>
        <end position="156"/>
    </location>
</feature>
<reference evidence="3" key="1">
    <citation type="submission" date="2010-05" db="EMBL/GenBank/DDBJ databases">
        <title>The Genome Sequence of Magnaporthe poae strain ATCC 64411.</title>
        <authorList>
            <consortium name="The Broad Institute Genome Sequencing Platform"/>
            <consortium name="Broad Institute Genome Sequencing Center for Infectious Disease"/>
            <person name="Ma L.-J."/>
            <person name="Dead R."/>
            <person name="Young S."/>
            <person name="Zeng Q."/>
            <person name="Koehrsen M."/>
            <person name="Alvarado L."/>
            <person name="Berlin A."/>
            <person name="Chapman S.B."/>
            <person name="Chen Z."/>
            <person name="Freedman E."/>
            <person name="Gellesch M."/>
            <person name="Goldberg J."/>
            <person name="Griggs A."/>
            <person name="Gujja S."/>
            <person name="Heilman E.R."/>
            <person name="Heiman D."/>
            <person name="Hepburn T."/>
            <person name="Howarth C."/>
            <person name="Jen D."/>
            <person name="Larson L."/>
            <person name="Mehta T."/>
            <person name="Neiman D."/>
            <person name="Pearson M."/>
            <person name="Roberts A."/>
            <person name="Saif S."/>
            <person name="Shea T."/>
            <person name="Shenoy N."/>
            <person name="Sisk P."/>
            <person name="Stolte C."/>
            <person name="Sykes S."/>
            <person name="Walk T."/>
            <person name="White J."/>
            <person name="Yandava C."/>
            <person name="Haas B."/>
            <person name="Nusbaum C."/>
            <person name="Birren B."/>
        </authorList>
    </citation>
    <scope>NUCLEOTIDE SEQUENCE</scope>
    <source>
        <strain evidence="3">ATCC 64411</strain>
    </source>
</reference>
<evidence type="ECO:0000313" key="3">
    <source>
        <dbReference type="EMBL" id="KLU83289.1"/>
    </source>
</evidence>
<dbReference type="GO" id="GO:0002100">
    <property type="term" value="P:tRNA wobble adenosine to inosine editing"/>
    <property type="evidence" value="ECO:0007669"/>
    <property type="project" value="InterPro"/>
</dbReference>
<gene>
    <name evidence="3" type="ORF">MAPG_02353</name>
</gene>
<reference evidence="3" key="2">
    <citation type="submission" date="2011-03" db="EMBL/GenBank/DDBJ databases">
        <title>Annotation of Magnaporthe poae ATCC 64411.</title>
        <authorList>
            <person name="Ma L.-J."/>
            <person name="Dead R."/>
            <person name="Young S.K."/>
            <person name="Zeng Q."/>
            <person name="Gargeya S."/>
            <person name="Fitzgerald M."/>
            <person name="Haas B."/>
            <person name="Abouelleil A."/>
            <person name="Alvarado L."/>
            <person name="Arachchi H.M."/>
            <person name="Berlin A."/>
            <person name="Brown A."/>
            <person name="Chapman S.B."/>
            <person name="Chen Z."/>
            <person name="Dunbar C."/>
            <person name="Freedman E."/>
            <person name="Gearin G."/>
            <person name="Gellesch M."/>
            <person name="Goldberg J."/>
            <person name="Griggs A."/>
            <person name="Gujja S."/>
            <person name="Heiman D."/>
            <person name="Howarth C."/>
            <person name="Larson L."/>
            <person name="Lui A."/>
            <person name="MacDonald P.J.P."/>
            <person name="Mehta T."/>
            <person name="Montmayeur A."/>
            <person name="Murphy C."/>
            <person name="Neiman D."/>
            <person name="Pearson M."/>
            <person name="Priest M."/>
            <person name="Roberts A."/>
            <person name="Saif S."/>
            <person name="Shea T."/>
            <person name="Shenoy N."/>
            <person name="Sisk P."/>
            <person name="Stolte C."/>
            <person name="Sykes S."/>
            <person name="Yandava C."/>
            <person name="Wortman J."/>
            <person name="Nusbaum C."/>
            <person name="Birren B."/>
        </authorList>
    </citation>
    <scope>NUCLEOTIDE SEQUENCE</scope>
    <source>
        <strain evidence="3">ATCC 64411</strain>
    </source>
</reference>
<accession>A0A0H2U152</accession>
<dbReference type="OrthoDB" id="10268011at2759"/>
<dbReference type="InterPro" id="IPR042935">
    <property type="entry name" value="Tad1"/>
</dbReference>
<dbReference type="PANTHER" id="PTHR47803">
    <property type="entry name" value="TRNA-SPECIFIC ADENOSINE DEAMINASE 1"/>
    <property type="match status" value="1"/>
</dbReference>
<dbReference type="EMBL" id="GL876967">
    <property type="protein sequence ID" value="KLU83289.1"/>
    <property type="molecule type" value="Genomic_DNA"/>
</dbReference>